<dbReference type="CDD" id="cd05841">
    <property type="entry name" value="PWWP_BS69-like"/>
    <property type="match status" value="1"/>
</dbReference>
<evidence type="ECO:0000256" key="6">
    <source>
        <dbReference type="PROSITE-ProRule" id="PRU00146"/>
    </source>
</evidence>
<evidence type="ECO:0000256" key="5">
    <source>
        <dbReference type="PROSITE-ProRule" id="PRU00035"/>
    </source>
</evidence>
<feature type="compositionally biased region" description="Low complexity" evidence="7">
    <location>
        <begin position="593"/>
        <end position="605"/>
    </location>
</feature>
<dbReference type="SUPFAM" id="SSF63748">
    <property type="entry name" value="Tudor/PWWP/MBT"/>
    <property type="match status" value="1"/>
</dbReference>
<gene>
    <name evidence="10" type="ORF">TASK_LOCUS622</name>
</gene>
<dbReference type="WBParaSite" id="TASK_0000062101-mRNA-1">
    <property type="protein sequence ID" value="TASK_0000062101-mRNA-1"/>
    <property type="gene ID" value="TASK_0000062101"/>
</dbReference>
<evidence type="ECO:0000259" key="9">
    <source>
        <dbReference type="PROSITE" id="PS50016"/>
    </source>
</evidence>
<keyword evidence="4 5" id="KW-0103">Bromodomain</keyword>
<evidence type="ECO:0000313" key="12">
    <source>
        <dbReference type="WBParaSite" id="TASK_0000062101-mRNA-1"/>
    </source>
</evidence>
<dbReference type="EMBL" id="UYRS01000087">
    <property type="protein sequence ID" value="VDK21374.1"/>
    <property type="molecule type" value="Genomic_DNA"/>
</dbReference>
<feature type="region of interest" description="Disordered" evidence="7">
    <location>
        <begin position="674"/>
        <end position="697"/>
    </location>
</feature>
<reference evidence="10 11" key="2">
    <citation type="submission" date="2018-11" db="EMBL/GenBank/DDBJ databases">
        <authorList>
            <consortium name="Pathogen Informatics"/>
        </authorList>
    </citation>
    <scope>NUCLEOTIDE SEQUENCE [LARGE SCALE GENOMIC DNA]</scope>
</reference>
<dbReference type="SMART" id="SM00297">
    <property type="entry name" value="BROMO"/>
    <property type="match status" value="1"/>
</dbReference>
<dbReference type="InterPro" id="IPR019787">
    <property type="entry name" value="Znf_PHD-finger"/>
</dbReference>
<dbReference type="GO" id="GO:0003714">
    <property type="term" value="F:transcription corepressor activity"/>
    <property type="evidence" value="ECO:0007669"/>
    <property type="project" value="InterPro"/>
</dbReference>
<evidence type="ECO:0000256" key="4">
    <source>
        <dbReference type="ARBA" id="ARBA00023117"/>
    </source>
</evidence>
<feature type="compositionally biased region" description="Pro residues" evidence="7">
    <location>
        <begin position="606"/>
        <end position="623"/>
    </location>
</feature>
<dbReference type="InterPro" id="IPR047269">
    <property type="entry name" value="ZMY11"/>
</dbReference>
<dbReference type="GO" id="GO:0034243">
    <property type="term" value="P:regulation of transcription elongation by RNA polymerase II"/>
    <property type="evidence" value="ECO:0007669"/>
    <property type="project" value="InterPro"/>
</dbReference>
<keyword evidence="1" id="KW-0479">Metal-binding</keyword>
<sequence length="940" mass="104563">MPPRRKSATKSRTPSRSSNTCSTDRDDSFTRRKRRRISRERLEDSSTPDMLDSLLTDPDCNSLREPSSGRSGQNSSRANERNNARTPTPVRSRRRVSLVESATGVQPVSSSGKKRSRTSRKQSLENIQMSLLSQTEQTDWLLPRRSTGAMSPGLVPKIKTRRPSGSSQEAVDDFCWICHRPGQLKSCSSCPRVYHSSCLNTPETEKSSEILSHESWQCALCRELASVTLGTSDAVKWGPVTSNATYENQLNKALAFMIDFMSIQSWAEPFRESVDSSENFCTPGAIRYPMDLRTLLQRVNDGQYKSTNAFLADFLWIIHNCFISEEKPNSQLLMKARSLEQMCLCEIELLRACPTCYLNRIIALPVLPSTTFVFPAISKCEPRIYRRPEMRKPTGHLTADLAEGLWFAKPCTVIHPVVWVRFEEGRRWPGKMMAELPNKLLLVSFFGTYTTRKTPAKYVTLHTCLSVSVNANTTSAAATATAYSEEMGGGLRRLPDSGESKDTETYTRACEELRRHLSHISQTFSRFRFPAAPASRVLQFSQQIIKQYYGSFNQWILAGDSLPSPASSESGAAASLEPTGDEVDFVQTSESCLPSSPSLATSVPSATPPAPSPPLPPPPPPPSLQTRLAPAPPQSSSSSSATFPLIGTSRSLTSEDFSEPLLARLSTNLLSSFRSSHGDRMAPPRQPPCSVPQAGVEDKRQDFERNADVQAENSVYDNVDAPNVETTPATDSSSPTLPLRHLDSLPPGELKTDLTARFQEARDLFSRRFQSLMEDVFRNLEESINETCSVSTSATTIGVSATSAAVSEAEAPIQEATRTTTQDQETQTPSNAVVSAQFLDENKTKMALLRTEVLRQNQELERLRLLLDYTRYEIASSQRDRLTELRAVWEAELLATVEGVIKICEQEASGLIDVVKRKQWVSTHFLHFLSHRRYMLLVNS</sequence>
<dbReference type="SMART" id="SM00249">
    <property type="entry name" value="PHD"/>
    <property type="match status" value="1"/>
</dbReference>
<evidence type="ECO:0000259" key="8">
    <source>
        <dbReference type="PROSITE" id="PS50014"/>
    </source>
</evidence>
<dbReference type="STRING" id="60517.A0A0R3VTP1"/>
<dbReference type="Proteomes" id="UP000282613">
    <property type="component" value="Unassembled WGS sequence"/>
</dbReference>
<dbReference type="InterPro" id="IPR001965">
    <property type="entry name" value="Znf_PHD"/>
</dbReference>
<dbReference type="SUPFAM" id="SSF47370">
    <property type="entry name" value="Bromodomain"/>
    <property type="match status" value="1"/>
</dbReference>
<accession>A0A0R3VTP1</accession>
<dbReference type="PROSITE" id="PS50016">
    <property type="entry name" value="ZF_PHD_2"/>
    <property type="match status" value="1"/>
</dbReference>
<dbReference type="AlphaFoldDB" id="A0A0R3VTP1"/>
<feature type="region of interest" description="Disordered" evidence="7">
    <location>
        <begin position="145"/>
        <end position="165"/>
    </location>
</feature>
<dbReference type="OrthoDB" id="6272564at2759"/>
<dbReference type="PANTHER" id="PTHR46379">
    <property type="entry name" value="ZINC FINGER MYND DOMAIN-CONTAINING"/>
    <property type="match status" value="1"/>
</dbReference>
<dbReference type="Pfam" id="PF00439">
    <property type="entry name" value="Bromodomain"/>
    <property type="match status" value="1"/>
</dbReference>
<dbReference type="Gene3D" id="1.20.920.10">
    <property type="entry name" value="Bromodomain-like"/>
    <property type="match status" value="1"/>
</dbReference>
<feature type="domain" description="PHD-type" evidence="9">
    <location>
        <begin position="172"/>
        <end position="224"/>
    </location>
</feature>
<dbReference type="Gene3D" id="2.30.30.140">
    <property type="match status" value="1"/>
</dbReference>
<evidence type="ECO:0000313" key="10">
    <source>
        <dbReference type="EMBL" id="VDK21374.1"/>
    </source>
</evidence>
<proteinExistence type="predicted"/>
<evidence type="ECO:0000256" key="7">
    <source>
        <dbReference type="SAM" id="MobiDB-lite"/>
    </source>
</evidence>
<dbReference type="GO" id="GO:0008270">
    <property type="term" value="F:zinc ion binding"/>
    <property type="evidence" value="ECO:0007669"/>
    <property type="project" value="UniProtKB-KW"/>
</dbReference>
<feature type="compositionally biased region" description="Polar residues" evidence="7">
    <location>
        <begin position="724"/>
        <end position="736"/>
    </location>
</feature>
<dbReference type="GO" id="GO:0005634">
    <property type="term" value="C:nucleus"/>
    <property type="evidence" value="ECO:0007669"/>
    <property type="project" value="TreeGrafter"/>
</dbReference>
<keyword evidence="11" id="KW-1185">Reference proteome</keyword>
<evidence type="ECO:0000313" key="11">
    <source>
        <dbReference type="Proteomes" id="UP000282613"/>
    </source>
</evidence>
<dbReference type="SUPFAM" id="SSF57903">
    <property type="entry name" value="FYVE/PHD zinc finger"/>
    <property type="match status" value="1"/>
</dbReference>
<dbReference type="GO" id="GO:0009966">
    <property type="term" value="P:regulation of signal transduction"/>
    <property type="evidence" value="ECO:0007669"/>
    <property type="project" value="TreeGrafter"/>
</dbReference>
<evidence type="ECO:0000256" key="2">
    <source>
        <dbReference type="ARBA" id="ARBA00022771"/>
    </source>
</evidence>
<keyword evidence="3" id="KW-0862">Zinc</keyword>
<dbReference type="InterPro" id="IPR001487">
    <property type="entry name" value="Bromodomain"/>
</dbReference>
<feature type="region of interest" description="Disordered" evidence="7">
    <location>
        <begin position="587"/>
        <end position="644"/>
    </location>
</feature>
<dbReference type="Gene3D" id="3.30.40.10">
    <property type="entry name" value="Zinc/RING finger domain, C3HC4 (zinc finger)"/>
    <property type="match status" value="1"/>
</dbReference>
<reference evidence="12" key="1">
    <citation type="submission" date="2017-02" db="UniProtKB">
        <authorList>
            <consortium name="WormBaseParasite"/>
        </authorList>
    </citation>
    <scope>IDENTIFICATION</scope>
</reference>
<keyword evidence="2 6" id="KW-0863">Zinc-finger</keyword>
<dbReference type="InterPro" id="IPR013083">
    <property type="entry name" value="Znf_RING/FYVE/PHD"/>
</dbReference>
<feature type="region of interest" description="Disordered" evidence="7">
    <location>
        <begin position="1"/>
        <end position="122"/>
    </location>
</feature>
<dbReference type="InterPro" id="IPR011011">
    <property type="entry name" value="Znf_FYVE_PHD"/>
</dbReference>
<name>A0A0R3VTP1_TAEAS</name>
<dbReference type="PANTHER" id="PTHR46379:SF1">
    <property type="entry name" value="ZINC FINGER MYND DOMAIN-CONTAINING PROTEIN 11"/>
    <property type="match status" value="1"/>
</dbReference>
<feature type="region of interest" description="Disordered" evidence="7">
    <location>
        <begin position="720"/>
        <end position="739"/>
    </location>
</feature>
<organism evidence="12">
    <name type="scientific">Taenia asiatica</name>
    <name type="common">Asian tapeworm</name>
    <dbReference type="NCBI Taxonomy" id="60517"/>
    <lineage>
        <taxon>Eukaryota</taxon>
        <taxon>Metazoa</taxon>
        <taxon>Spiralia</taxon>
        <taxon>Lophotrochozoa</taxon>
        <taxon>Platyhelminthes</taxon>
        <taxon>Cestoda</taxon>
        <taxon>Eucestoda</taxon>
        <taxon>Cyclophyllidea</taxon>
        <taxon>Taeniidae</taxon>
        <taxon>Taenia</taxon>
    </lineage>
</organism>
<dbReference type="InterPro" id="IPR036427">
    <property type="entry name" value="Bromodomain-like_sf"/>
</dbReference>
<protein>
    <submittedName>
        <fullName evidence="12">Protein kinase C-binding protein 1</fullName>
    </submittedName>
</protein>
<evidence type="ECO:0000256" key="3">
    <source>
        <dbReference type="ARBA" id="ARBA00022833"/>
    </source>
</evidence>
<dbReference type="PROSITE" id="PS50014">
    <property type="entry name" value="BROMODOMAIN_2"/>
    <property type="match status" value="1"/>
</dbReference>
<feature type="domain" description="Bromo" evidence="8">
    <location>
        <begin position="262"/>
        <end position="332"/>
    </location>
</feature>
<feature type="compositionally biased region" description="Polar residues" evidence="7">
    <location>
        <begin position="10"/>
        <end position="21"/>
    </location>
</feature>
<feature type="compositionally biased region" description="Polar residues" evidence="7">
    <location>
        <begin position="64"/>
        <end position="73"/>
    </location>
</feature>
<evidence type="ECO:0000256" key="1">
    <source>
        <dbReference type="ARBA" id="ARBA00022723"/>
    </source>
</evidence>
<feature type="compositionally biased region" description="Low complexity" evidence="7">
    <location>
        <begin position="624"/>
        <end position="641"/>
    </location>
</feature>